<dbReference type="Proteomes" id="UP001056386">
    <property type="component" value="Chromosome 2"/>
</dbReference>
<evidence type="ECO:0000313" key="3">
    <source>
        <dbReference type="Proteomes" id="UP001056386"/>
    </source>
</evidence>
<evidence type="ECO:0000256" key="1">
    <source>
        <dbReference type="SAM" id="SignalP"/>
    </source>
</evidence>
<protein>
    <submittedName>
        <fullName evidence="2">Alpha/beta hydrolase</fullName>
    </submittedName>
</protein>
<dbReference type="Gene3D" id="3.40.50.1820">
    <property type="entry name" value="alpha/beta hydrolase"/>
    <property type="match status" value="1"/>
</dbReference>
<dbReference type="GO" id="GO:0016787">
    <property type="term" value="F:hydrolase activity"/>
    <property type="evidence" value="ECO:0007669"/>
    <property type="project" value="UniProtKB-KW"/>
</dbReference>
<gene>
    <name evidence="2" type="ORF">NFI99_07205</name>
</gene>
<dbReference type="RefSeq" id="WP_015877438.1">
    <property type="nucleotide sequence ID" value="NZ_CP021075.1"/>
</dbReference>
<feature type="signal peptide" evidence="1">
    <location>
        <begin position="1"/>
        <end position="34"/>
    </location>
</feature>
<accession>A0ABY5B4S3</accession>
<proteinExistence type="predicted"/>
<keyword evidence="1" id="KW-0732">Signal</keyword>
<organism evidence="2 3">
    <name type="scientific">Burkholderia glumae</name>
    <name type="common">Pseudomonas glumae</name>
    <dbReference type="NCBI Taxonomy" id="337"/>
    <lineage>
        <taxon>Bacteria</taxon>
        <taxon>Pseudomonadati</taxon>
        <taxon>Pseudomonadota</taxon>
        <taxon>Betaproteobacteria</taxon>
        <taxon>Burkholderiales</taxon>
        <taxon>Burkholderiaceae</taxon>
        <taxon>Burkholderia</taxon>
    </lineage>
</organism>
<keyword evidence="2" id="KW-0378">Hydrolase</keyword>
<reference evidence="2" key="1">
    <citation type="submission" date="2022-06" db="EMBL/GenBank/DDBJ databases">
        <title>Draft genome sequence of Burkholderia glumae strain GR20004 isolated from rice panicle showing bacterial panicle blight.</title>
        <authorList>
            <person name="Choi S.Y."/>
            <person name="Lee Y.H."/>
        </authorList>
    </citation>
    <scope>NUCLEOTIDE SEQUENCE</scope>
    <source>
        <strain evidence="2">GR20004</strain>
    </source>
</reference>
<name>A0ABY5B4S3_BURGL</name>
<evidence type="ECO:0000313" key="2">
    <source>
        <dbReference type="EMBL" id="USS42032.1"/>
    </source>
</evidence>
<sequence>MPFDTSLPRRLRGVGPACALGLALAGGPAAAAQAAGPASAPHAYQPHLRPVARIAATRMRIDTPAGSAQFPLYLSRDWSQPLPGVTRAVIVIHGKLRNADRYFRLAEAARAAAREQGAAAADQAGTLLVAPQFLATLDLAGRDAPAALLRWDANGWMAGDDAVSPVPLSSYAVLDAIVARLADRRRFPNLKTVVLAGHSGGGQVVQRYAVAARETGALSREGIALRYVVSSPSSYAYFDAERPGAHGKPAAFDAAACPGFDDWKYGMAKRPPYLADRSAAQLEAAYAARRVTYLVGGNDDDPRQRALDRSCPAEAQGPQRLARAEAYFGYLRARHPEGLNQRLQVVPGVGHDGAKMLGSACALAAIYDTAACGS</sequence>
<dbReference type="InterPro" id="IPR029058">
    <property type="entry name" value="AB_hydrolase_fold"/>
</dbReference>
<dbReference type="GeneID" id="45694567"/>
<dbReference type="PANTHER" id="PTHR35560">
    <property type="entry name" value="BLL0132 PROTEIN"/>
    <property type="match status" value="1"/>
</dbReference>
<dbReference type="PANTHER" id="PTHR35560:SF3">
    <property type="entry name" value="PEPTIDASE S9 PROLYL OLIGOPEPTIDASE CATALYTIC DOMAIN-CONTAINING PROTEIN"/>
    <property type="match status" value="1"/>
</dbReference>
<dbReference type="EMBL" id="CP099583">
    <property type="protein sequence ID" value="USS42032.1"/>
    <property type="molecule type" value="Genomic_DNA"/>
</dbReference>
<feature type="chain" id="PRO_5045504128" evidence="1">
    <location>
        <begin position="35"/>
        <end position="374"/>
    </location>
</feature>
<keyword evidence="3" id="KW-1185">Reference proteome</keyword>
<dbReference type="SUPFAM" id="SSF53474">
    <property type="entry name" value="alpha/beta-Hydrolases"/>
    <property type="match status" value="1"/>
</dbReference>